<dbReference type="EMBL" id="JBHRXX010000001">
    <property type="protein sequence ID" value="MFC3682085.1"/>
    <property type="molecule type" value="Genomic_DNA"/>
</dbReference>
<evidence type="ECO:0000313" key="1">
    <source>
        <dbReference type="EMBL" id="MFC3682085.1"/>
    </source>
</evidence>
<comment type="caution">
    <text evidence="1">The sequence shown here is derived from an EMBL/GenBank/DDBJ whole genome shotgun (WGS) entry which is preliminary data.</text>
</comment>
<keyword evidence="2" id="KW-1185">Reference proteome</keyword>
<dbReference type="Proteomes" id="UP001595729">
    <property type="component" value="Unassembled WGS sequence"/>
</dbReference>
<dbReference type="RefSeq" id="WP_382169750.1">
    <property type="nucleotide sequence ID" value="NZ_JBHRXX010000001.1"/>
</dbReference>
<reference evidence="2" key="1">
    <citation type="journal article" date="2019" name="Int. J. Syst. Evol. Microbiol.">
        <title>The Global Catalogue of Microorganisms (GCM) 10K type strain sequencing project: providing services to taxonomists for standard genome sequencing and annotation.</title>
        <authorList>
            <consortium name="The Broad Institute Genomics Platform"/>
            <consortium name="The Broad Institute Genome Sequencing Center for Infectious Disease"/>
            <person name="Wu L."/>
            <person name="Ma J."/>
        </authorList>
    </citation>
    <scope>NUCLEOTIDE SEQUENCE [LARGE SCALE GENOMIC DNA]</scope>
    <source>
        <strain evidence="2">KCTC 42501</strain>
    </source>
</reference>
<accession>A0ABV7VX52</accession>
<organism evidence="1 2">
    <name type="scientific">Hydrogenophaga luteola</name>
    <dbReference type="NCBI Taxonomy" id="1591122"/>
    <lineage>
        <taxon>Bacteria</taxon>
        <taxon>Pseudomonadati</taxon>
        <taxon>Pseudomonadota</taxon>
        <taxon>Betaproteobacteria</taxon>
        <taxon>Burkholderiales</taxon>
        <taxon>Comamonadaceae</taxon>
        <taxon>Hydrogenophaga</taxon>
    </lineage>
</organism>
<evidence type="ECO:0000313" key="2">
    <source>
        <dbReference type="Proteomes" id="UP001595729"/>
    </source>
</evidence>
<sequence length="112" mass="12105">MDALHPQPAPDDSTGDEEYLLPSVDALMAGTFALMTGYAQAGAECPNRGLIVRKLVSNLFFLANHPQVAPPMRCMLGNLRTRWQILLEEAGAQGPREPVPTALWHTAPGALQ</sequence>
<protein>
    <submittedName>
        <fullName evidence="1">Uncharacterized protein</fullName>
    </submittedName>
</protein>
<proteinExistence type="predicted"/>
<name>A0ABV7VX52_9BURK</name>
<gene>
    <name evidence="1" type="ORF">ACFOPI_00680</name>
</gene>